<geneLocation type="plasmid" evidence="1 2">
    <name>pBMB0228</name>
</geneLocation>
<dbReference type="KEGG" id="bthu:YBT1518_p00015"/>
<gene>
    <name evidence="1" type="ORF">YBT1518_p00015</name>
</gene>
<dbReference type="AlphaFoldDB" id="A0A9W3K8E9"/>
<evidence type="ECO:0000313" key="2">
    <source>
        <dbReference type="Proteomes" id="UP000018566"/>
    </source>
</evidence>
<dbReference type="RefSeq" id="WP_015345256.1">
    <property type="nucleotide sequence ID" value="NC_020124.1"/>
</dbReference>
<keyword evidence="1" id="KW-0614">Plasmid</keyword>
<sequence>MNPQVFIETRNGRNYAVIVFGATPQDEGSEVAIALSAVEHAILSAANFPPRPTPGA</sequence>
<protein>
    <submittedName>
        <fullName evidence="1">Uncharacterized protein</fullName>
    </submittedName>
</protein>
<dbReference type="EMBL" id="CP002486">
    <property type="protein sequence ID" value="AGC39288.1"/>
    <property type="molecule type" value="Genomic_DNA"/>
</dbReference>
<organism evidence="1 2">
    <name type="scientific">Bacillus thuringiensis YBT-1518</name>
    <dbReference type="NCBI Taxonomy" id="529122"/>
    <lineage>
        <taxon>Bacteria</taxon>
        <taxon>Bacillati</taxon>
        <taxon>Bacillota</taxon>
        <taxon>Bacilli</taxon>
        <taxon>Bacillales</taxon>
        <taxon>Bacillaceae</taxon>
        <taxon>Bacillus</taxon>
        <taxon>Bacillus cereus group</taxon>
    </lineage>
</organism>
<proteinExistence type="predicted"/>
<evidence type="ECO:0000313" key="1">
    <source>
        <dbReference type="EMBL" id="AGC39288.1"/>
    </source>
</evidence>
<name>A0A9W3K8E9_BACTU</name>
<dbReference type="Proteomes" id="UP000018566">
    <property type="component" value="Plasmid pBMB0228"/>
</dbReference>
<reference evidence="1 2" key="1">
    <citation type="submission" date="2011-01" db="EMBL/GenBank/DDBJ databases">
        <authorList>
            <person name="Sun M."/>
            <person name="Guo S."/>
            <person name="Wang P."/>
        </authorList>
    </citation>
    <scope>NUCLEOTIDE SEQUENCE [LARGE SCALE GENOMIC DNA]</scope>
    <source>
        <strain evidence="1 2">YBT-1518</strain>
        <plasmid evidence="1 2">pBMB0228</plasmid>
    </source>
</reference>
<accession>A0A9W3K8E9</accession>